<dbReference type="EMBL" id="BARS01033840">
    <property type="protein sequence ID" value="GAG15709.1"/>
    <property type="molecule type" value="Genomic_DNA"/>
</dbReference>
<keyword evidence="1" id="KW-1133">Transmembrane helix</keyword>
<protein>
    <submittedName>
        <fullName evidence="2">Uncharacterized protein</fullName>
    </submittedName>
</protein>
<evidence type="ECO:0000313" key="2">
    <source>
        <dbReference type="EMBL" id="GAG15709.1"/>
    </source>
</evidence>
<gene>
    <name evidence="2" type="ORF">S01H1_52360</name>
</gene>
<organism evidence="2">
    <name type="scientific">marine sediment metagenome</name>
    <dbReference type="NCBI Taxonomy" id="412755"/>
    <lineage>
        <taxon>unclassified sequences</taxon>
        <taxon>metagenomes</taxon>
        <taxon>ecological metagenomes</taxon>
    </lineage>
</organism>
<comment type="caution">
    <text evidence="2">The sequence shown here is derived from an EMBL/GenBank/DDBJ whole genome shotgun (WGS) entry which is preliminary data.</text>
</comment>
<evidence type="ECO:0000256" key="1">
    <source>
        <dbReference type="SAM" id="Phobius"/>
    </source>
</evidence>
<accession>X0VC67</accession>
<reference evidence="2" key="1">
    <citation type="journal article" date="2014" name="Front. Microbiol.">
        <title>High frequency of phylogenetically diverse reductive dehalogenase-homologous genes in deep subseafloor sedimentary metagenomes.</title>
        <authorList>
            <person name="Kawai M."/>
            <person name="Futagami T."/>
            <person name="Toyoda A."/>
            <person name="Takaki Y."/>
            <person name="Nishi S."/>
            <person name="Hori S."/>
            <person name="Arai W."/>
            <person name="Tsubouchi T."/>
            <person name="Morono Y."/>
            <person name="Uchiyama I."/>
            <person name="Ito T."/>
            <person name="Fujiyama A."/>
            <person name="Inagaki F."/>
            <person name="Takami H."/>
        </authorList>
    </citation>
    <scope>NUCLEOTIDE SEQUENCE</scope>
    <source>
        <strain evidence="2">Expedition CK06-06</strain>
    </source>
</reference>
<keyword evidence="1" id="KW-0472">Membrane</keyword>
<feature type="transmembrane region" description="Helical" evidence="1">
    <location>
        <begin position="6"/>
        <end position="24"/>
    </location>
</feature>
<proteinExistence type="predicted"/>
<dbReference type="AlphaFoldDB" id="X0VC67"/>
<feature type="non-terminal residue" evidence="2">
    <location>
        <position position="1"/>
    </location>
</feature>
<keyword evidence="1" id="KW-0812">Transmembrane</keyword>
<sequence>PPSRYLNYGLAISLLYGFSVGAQAKRDLMIKHDIENTYWINYQSQCWGFWLLYEDLDEDTRTMFFFRLLGIGKVATFEVEEEKKVD</sequence>
<name>X0VC67_9ZZZZ</name>